<dbReference type="InterPro" id="IPR029017">
    <property type="entry name" value="Enolase-like_N"/>
</dbReference>
<dbReference type="Pfam" id="PF13378">
    <property type="entry name" value="MR_MLE_C"/>
    <property type="match status" value="1"/>
</dbReference>
<dbReference type="Gene3D" id="3.30.390.10">
    <property type="entry name" value="Enolase-like, N-terminal domain"/>
    <property type="match status" value="1"/>
</dbReference>
<sequence length="375" mass="42825">MLRKRSMKLGDLKVHTLAIPLREPIQFSWEPFPHPVYVFSIVEVEAGGFKGYSAIEFGAAYKHFLETTVKLTIQGLDIEIEDVDARLLEVGSWAIQRLGALEVAIWDLIAKREGLPLYRLLGGGRRKVKVYASTGRLLSAEETVKMVEKYAELGIDVVKLRFRRERINEDLEVLKAVAREFSDVKISVDANQAWSYTPPYWSRKKAMKVAKELENFEVLWLEEPLWKDDVEGYRWLRENTSIEISGGELEHGIQRFRMLIEGGAFDIVQADAVYSNGIQECRKVAALAEAFNLKFMPHAWDPGLGWLANLHLAASLPEKLCPYIETPLDPLWWNEVMFGVLNGEVELEKGYAKLPEQPGLGFEPDEEKMKKFRIA</sequence>
<dbReference type="Pfam" id="PF02746">
    <property type="entry name" value="MR_MLE_N"/>
    <property type="match status" value="1"/>
</dbReference>
<organism evidence="5 6">
    <name type="scientific">Archaeoglobus fulgidus (strain ATCC 49558 / DSM 4304 / JCM 9628 / NBRC 100126 / VC-16)</name>
    <dbReference type="NCBI Taxonomy" id="224325"/>
    <lineage>
        <taxon>Archaea</taxon>
        <taxon>Methanobacteriati</taxon>
        <taxon>Methanobacteriota</taxon>
        <taxon>Archaeoglobi</taxon>
        <taxon>Archaeoglobales</taxon>
        <taxon>Archaeoglobaceae</taxon>
        <taxon>Archaeoglobus</taxon>
    </lineage>
</organism>
<evidence type="ECO:0000313" key="5">
    <source>
        <dbReference type="EMBL" id="AAB89156.1"/>
    </source>
</evidence>
<dbReference type="InterPro" id="IPR013341">
    <property type="entry name" value="Mandelate_racemase_N_dom"/>
</dbReference>
<dbReference type="Gene3D" id="3.20.20.120">
    <property type="entry name" value="Enolase-like C-terminal domain"/>
    <property type="match status" value="1"/>
</dbReference>
<dbReference type="SFLD" id="SFLDS00001">
    <property type="entry name" value="Enolase"/>
    <property type="match status" value="1"/>
</dbReference>
<gene>
    <name evidence="5" type="ordered locus">AF_2099</name>
</gene>
<dbReference type="PIR" id="C69512">
    <property type="entry name" value="C69512"/>
</dbReference>
<dbReference type="AlphaFoldDB" id="O28181"/>
<dbReference type="CDD" id="cd03316">
    <property type="entry name" value="MR_like"/>
    <property type="match status" value="1"/>
</dbReference>
<dbReference type="GO" id="GO:0000287">
    <property type="term" value="F:magnesium ion binding"/>
    <property type="evidence" value="ECO:0007669"/>
    <property type="project" value="TreeGrafter"/>
</dbReference>
<dbReference type="KEGG" id="afu:AF_2099"/>
<accession>O28181</accession>
<dbReference type="Proteomes" id="UP000002199">
    <property type="component" value="Chromosome"/>
</dbReference>
<dbReference type="InterPro" id="IPR036849">
    <property type="entry name" value="Enolase-like_C_sf"/>
</dbReference>
<dbReference type="PANTHER" id="PTHR13794">
    <property type="entry name" value="ENOLASE SUPERFAMILY, MANDELATE RACEMASE"/>
    <property type="match status" value="1"/>
</dbReference>
<dbReference type="SMART" id="SM00922">
    <property type="entry name" value="MR_MLE"/>
    <property type="match status" value="1"/>
</dbReference>
<dbReference type="SUPFAM" id="SSF54826">
    <property type="entry name" value="Enolase N-terminal domain-like"/>
    <property type="match status" value="1"/>
</dbReference>
<proteinExistence type="predicted"/>
<dbReference type="PaxDb" id="224325-AF_2099"/>
<dbReference type="GO" id="GO:0016052">
    <property type="term" value="P:carbohydrate catabolic process"/>
    <property type="evidence" value="ECO:0007669"/>
    <property type="project" value="TreeGrafter"/>
</dbReference>
<evidence type="ECO:0000256" key="2">
    <source>
        <dbReference type="ARBA" id="ARBA00022723"/>
    </source>
</evidence>
<evidence type="ECO:0000256" key="3">
    <source>
        <dbReference type="ARBA" id="ARBA00022842"/>
    </source>
</evidence>
<dbReference type="GO" id="GO:0016836">
    <property type="term" value="F:hydro-lyase activity"/>
    <property type="evidence" value="ECO:0007669"/>
    <property type="project" value="TreeGrafter"/>
</dbReference>
<dbReference type="InterPro" id="IPR013342">
    <property type="entry name" value="Mandelate_racemase_C"/>
</dbReference>
<dbReference type="eggNOG" id="arCOG01168">
    <property type="taxonomic scope" value="Archaea"/>
</dbReference>
<dbReference type="SUPFAM" id="SSF51604">
    <property type="entry name" value="Enolase C-terminal domain-like"/>
    <property type="match status" value="1"/>
</dbReference>
<name>O28181_ARCFU</name>
<evidence type="ECO:0000313" key="6">
    <source>
        <dbReference type="Proteomes" id="UP000002199"/>
    </source>
</evidence>
<evidence type="ECO:0000256" key="1">
    <source>
        <dbReference type="ARBA" id="ARBA00001946"/>
    </source>
</evidence>
<dbReference type="STRING" id="224325.AF_2099"/>
<comment type="cofactor">
    <cofactor evidence="1">
        <name>Mg(2+)</name>
        <dbReference type="ChEBI" id="CHEBI:18420"/>
    </cofactor>
</comment>
<dbReference type="SFLD" id="SFLDG00179">
    <property type="entry name" value="mandelate_racemase"/>
    <property type="match status" value="1"/>
</dbReference>
<dbReference type="InterPro" id="IPR046945">
    <property type="entry name" value="RHMD-like"/>
</dbReference>
<keyword evidence="2" id="KW-0479">Metal-binding</keyword>
<dbReference type="EnsemblBacteria" id="AAB89156">
    <property type="protein sequence ID" value="AAB89156"/>
    <property type="gene ID" value="AF_2099"/>
</dbReference>
<protein>
    <submittedName>
        <fullName evidence="5">Muconate cycloisomerase II (ClcB)</fullName>
    </submittedName>
</protein>
<dbReference type="InterPro" id="IPR029065">
    <property type="entry name" value="Enolase_C-like"/>
</dbReference>
<dbReference type="EMBL" id="AE000782">
    <property type="protein sequence ID" value="AAB89156.1"/>
    <property type="molecule type" value="Genomic_DNA"/>
</dbReference>
<keyword evidence="6" id="KW-1185">Reference proteome</keyword>
<dbReference type="HOGENOM" id="CLU_030273_3_1_2"/>
<reference evidence="5 6" key="1">
    <citation type="journal article" date="1997" name="Nature">
        <title>The complete genome sequence of the hyperthermophilic, sulphate-reducing archaeon Archaeoglobus fulgidus.</title>
        <authorList>
            <person name="Klenk H.P."/>
            <person name="Clayton R.A."/>
            <person name="Tomb J."/>
            <person name="White O."/>
            <person name="Nelson K.E."/>
            <person name="Ketchum K.A."/>
            <person name="Dodson R.J."/>
            <person name="Gwinn M."/>
            <person name="Hickey E.K."/>
            <person name="Peterson J.D."/>
            <person name="Richardson D.L."/>
            <person name="Kerlavage A.R."/>
            <person name="Graham D.E."/>
            <person name="Kyrpides N.C."/>
            <person name="Fleischmann R.D."/>
            <person name="Quackenbush J."/>
            <person name="Lee N.H."/>
            <person name="Sutton G.G."/>
            <person name="Gill S."/>
            <person name="Kirkness E.F."/>
            <person name="Dougherty B.A."/>
            <person name="McKenney K."/>
            <person name="Adams M.D."/>
            <person name="Loftus B."/>
            <person name="Peterson S."/>
            <person name="Reich C.I."/>
            <person name="McNeil L.K."/>
            <person name="Badger J.H."/>
            <person name="Glodek A."/>
            <person name="Zhou L."/>
            <person name="Overbeek R."/>
            <person name="Gocayne J.D."/>
            <person name="Weidman J.F."/>
            <person name="McDonald L."/>
            <person name="Utterback T."/>
            <person name="Cotton M.D."/>
            <person name="Spriggs T."/>
            <person name="Artiach P."/>
            <person name="Kaine B.P."/>
            <person name="Sykes S.M."/>
            <person name="Sadow P.W."/>
            <person name="D'Andrea K.P."/>
            <person name="Bowman C."/>
            <person name="Fujii C."/>
            <person name="Garland S.A."/>
            <person name="Mason T.M."/>
            <person name="Olsen G.J."/>
            <person name="Fraser C.M."/>
            <person name="Smith H.O."/>
            <person name="Woese C.R."/>
            <person name="Venter J.C."/>
        </authorList>
    </citation>
    <scope>NUCLEOTIDE SEQUENCE [LARGE SCALE GENOMIC DNA]</scope>
    <source>
        <strain evidence="6">ATCC 49558 / DSM 4304 / JCM 9628 / NBRC 100126 / VC-16</strain>
    </source>
</reference>
<evidence type="ECO:0000259" key="4">
    <source>
        <dbReference type="SMART" id="SM00922"/>
    </source>
</evidence>
<feature type="domain" description="Mandelate racemase/muconate lactonizing enzyme C-terminal" evidence="4">
    <location>
        <begin position="140"/>
        <end position="243"/>
    </location>
</feature>
<dbReference type="PANTHER" id="PTHR13794:SF58">
    <property type="entry name" value="MITOCHONDRIAL ENOLASE SUPERFAMILY MEMBER 1"/>
    <property type="match status" value="1"/>
</dbReference>
<keyword evidence="3" id="KW-0460">Magnesium</keyword>
<dbReference type="PhylomeDB" id="O28181"/>